<dbReference type="Proteomes" id="UP000030651">
    <property type="component" value="Unassembled WGS sequence"/>
</dbReference>
<dbReference type="OrthoDB" id="2342176at2759"/>
<evidence type="ECO:0000256" key="2">
    <source>
        <dbReference type="SAM" id="SignalP"/>
    </source>
</evidence>
<dbReference type="RefSeq" id="XP_007837719.1">
    <property type="nucleotide sequence ID" value="XM_007839528.1"/>
</dbReference>
<feature type="signal peptide" evidence="2">
    <location>
        <begin position="1"/>
        <end position="19"/>
    </location>
</feature>
<dbReference type="PANTHER" id="PTHR36182:SF2">
    <property type="entry name" value="LYTIC POLYSACCHARIDE MONOOXYGENASE"/>
    <property type="match status" value="1"/>
</dbReference>
<dbReference type="EMBL" id="KI912116">
    <property type="protein sequence ID" value="ETS77073.1"/>
    <property type="molecule type" value="Genomic_DNA"/>
</dbReference>
<gene>
    <name evidence="3" type="ORF">PFICI_10947</name>
</gene>
<evidence type="ECO:0000313" key="4">
    <source>
        <dbReference type="Proteomes" id="UP000030651"/>
    </source>
</evidence>
<dbReference type="PANTHER" id="PTHR36182">
    <property type="entry name" value="PROTEIN, PUTATIVE (AFU_ORTHOLOGUE AFUA_6G10930)-RELATED"/>
    <property type="match status" value="1"/>
</dbReference>
<accession>W3WT73</accession>
<dbReference type="eggNOG" id="ENOG502S005">
    <property type="taxonomic scope" value="Eukaryota"/>
</dbReference>
<dbReference type="Gene3D" id="2.70.50.70">
    <property type="match status" value="1"/>
</dbReference>
<keyword evidence="2" id="KW-0732">Signal</keyword>
<dbReference type="AlphaFoldDB" id="W3WT73"/>
<dbReference type="OMA" id="LTVAWTW"/>
<reference evidence="4" key="1">
    <citation type="journal article" date="2015" name="BMC Genomics">
        <title>Genomic and transcriptomic analysis of the endophytic fungus Pestalotiopsis fici reveals its lifestyle and high potential for synthesis of natural products.</title>
        <authorList>
            <person name="Wang X."/>
            <person name="Zhang X."/>
            <person name="Liu L."/>
            <person name="Xiang M."/>
            <person name="Wang W."/>
            <person name="Sun X."/>
            <person name="Che Y."/>
            <person name="Guo L."/>
            <person name="Liu G."/>
            <person name="Guo L."/>
            <person name="Wang C."/>
            <person name="Yin W.B."/>
            <person name="Stadler M."/>
            <person name="Zhang X."/>
            <person name="Liu X."/>
        </authorList>
    </citation>
    <scope>NUCLEOTIDE SEQUENCE [LARGE SCALE GENOMIC DNA]</scope>
    <source>
        <strain evidence="4">W106-1 / CGMCC3.15140</strain>
    </source>
</reference>
<name>W3WT73_PESFW</name>
<organism evidence="3 4">
    <name type="scientific">Pestalotiopsis fici (strain W106-1 / CGMCC3.15140)</name>
    <dbReference type="NCBI Taxonomy" id="1229662"/>
    <lineage>
        <taxon>Eukaryota</taxon>
        <taxon>Fungi</taxon>
        <taxon>Dikarya</taxon>
        <taxon>Ascomycota</taxon>
        <taxon>Pezizomycotina</taxon>
        <taxon>Sordariomycetes</taxon>
        <taxon>Xylariomycetidae</taxon>
        <taxon>Amphisphaeriales</taxon>
        <taxon>Sporocadaceae</taxon>
        <taxon>Pestalotiopsis</taxon>
    </lineage>
</organism>
<dbReference type="InParanoid" id="W3WT73"/>
<proteinExistence type="predicted"/>
<dbReference type="KEGG" id="pfy:PFICI_10947"/>
<dbReference type="STRING" id="1229662.W3WT73"/>
<dbReference type="GeneID" id="19275960"/>
<dbReference type="HOGENOM" id="CLU_032571_1_0_1"/>
<sequence length="393" mass="39903">MFTSNVAFVAAGLVAAVNGHMQLSSPQPHTFLANDGQKNPGRPLDSAGSDFPCRNPNLSFAWDGPLNTFALGSQQQLALIGSAVHGGGSCQLSITYDREPTADSVFKVIHTVQGGCPARNTEGNLGDDASMTDPFTYDYTIPDNIPAGNATIAWSWLNRVGNREFYMECGVLELTGEGGDQANFDALPDLFVANIDPYSDGCSTLGMESEDPIIPNPGDSVETNSAYSAASFTATCGSLTATGGSGSSPTSYAASSAQATSAVATSVATSEAAATSSAQGGVFITKTAASSASQATTTAQATTKATSVAVTTSAAAATTTASSSGSTSGQQKSGACDTDGVFNCLGSSYQQCASGQWSAVMQMAAGTECTVGESTDMAINAVGRKMIMRALKN</sequence>
<evidence type="ECO:0000256" key="1">
    <source>
        <dbReference type="SAM" id="MobiDB-lite"/>
    </source>
</evidence>
<evidence type="ECO:0008006" key="5">
    <source>
        <dbReference type="Google" id="ProtNLM"/>
    </source>
</evidence>
<feature type="region of interest" description="Disordered" evidence="1">
    <location>
        <begin position="27"/>
        <end position="49"/>
    </location>
</feature>
<protein>
    <recommendedName>
        <fullName evidence="5">Chitin-binding type-4 domain-containing protein</fullName>
    </recommendedName>
</protein>
<evidence type="ECO:0000313" key="3">
    <source>
        <dbReference type="EMBL" id="ETS77073.1"/>
    </source>
</evidence>
<feature type="chain" id="PRO_5004834186" description="Chitin-binding type-4 domain-containing protein" evidence="2">
    <location>
        <begin position="20"/>
        <end position="393"/>
    </location>
</feature>
<keyword evidence="4" id="KW-1185">Reference proteome</keyword>